<reference evidence="1 2" key="1">
    <citation type="submission" date="2016-08" db="EMBL/GenBank/DDBJ databases">
        <authorList>
            <person name="Seilhamer J.J."/>
        </authorList>
    </citation>
    <scope>NUCLEOTIDE SEQUENCE [LARGE SCALE GENOMIC DNA]</scope>
    <source>
        <strain evidence="1">ING2-E5A</strain>
    </source>
</reference>
<evidence type="ECO:0008006" key="3">
    <source>
        <dbReference type="Google" id="ProtNLM"/>
    </source>
</evidence>
<proteinExistence type="predicted"/>
<dbReference type="Proteomes" id="UP000178485">
    <property type="component" value="Chromosome i"/>
</dbReference>
<evidence type="ECO:0000313" key="2">
    <source>
        <dbReference type="Proteomes" id="UP000178485"/>
    </source>
</evidence>
<evidence type="ECO:0000313" key="1">
    <source>
        <dbReference type="EMBL" id="SCM55273.1"/>
    </source>
</evidence>
<accession>A0A1G4G3C2</accession>
<dbReference type="STRING" id="1642646.ING2E5A_0193"/>
<dbReference type="RefSeq" id="WP_071135790.1">
    <property type="nucleotide sequence ID" value="NZ_JBMNSM010000065.1"/>
</dbReference>
<dbReference type="KEGG" id="pmuc:ING2E5A_0193"/>
<sequence length="106" mass="11981">MRRLYRTTLSIFISLCGIGLDGIYAQDQNRVKVVEVSVPEPKIKVAENRLIIENLPKDGVLEIFSIVGVKVLTRQVKAGNNEYPLDLPKGYYIIRIGDLVKKILLK</sequence>
<keyword evidence="2" id="KW-1185">Reference proteome</keyword>
<dbReference type="AlphaFoldDB" id="A0A1G4G3C2"/>
<name>A0A1G4G3C2_9BACT</name>
<protein>
    <recommendedName>
        <fullName evidence="3">T9SS type A sorting domain-containing protein</fullName>
    </recommendedName>
</protein>
<dbReference type="InterPro" id="IPR026444">
    <property type="entry name" value="Secre_tail"/>
</dbReference>
<dbReference type="NCBIfam" id="TIGR04183">
    <property type="entry name" value="Por_Secre_tail"/>
    <property type="match status" value="1"/>
</dbReference>
<dbReference type="EMBL" id="LT608328">
    <property type="protein sequence ID" value="SCM55273.1"/>
    <property type="molecule type" value="Genomic_DNA"/>
</dbReference>
<organism evidence="1 2">
    <name type="scientific">Petrimonas mucosa</name>
    <dbReference type="NCBI Taxonomy" id="1642646"/>
    <lineage>
        <taxon>Bacteria</taxon>
        <taxon>Pseudomonadati</taxon>
        <taxon>Bacteroidota</taxon>
        <taxon>Bacteroidia</taxon>
        <taxon>Bacteroidales</taxon>
        <taxon>Dysgonomonadaceae</taxon>
        <taxon>Petrimonas</taxon>
    </lineage>
</organism>
<gene>
    <name evidence="1" type="ORF">ING2E5A_0193</name>
</gene>